<dbReference type="Proteomes" id="UP000825935">
    <property type="component" value="Chromosome 3"/>
</dbReference>
<comment type="caution">
    <text evidence="2">The sequence shown here is derived from an EMBL/GenBank/DDBJ whole genome shotgun (WGS) entry which is preliminary data.</text>
</comment>
<feature type="compositionally biased region" description="Polar residues" evidence="1">
    <location>
        <begin position="922"/>
        <end position="940"/>
    </location>
</feature>
<proteinExistence type="predicted"/>
<feature type="compositionally biased region" description="Basic residues" evidence="1">
    <location>
        <begin position="911"/>
        <end position="921"/>
    </location>
</feature>
<feature type="region of interest" description="Disordered" evidence="1">
    <location>
        <begin position="513"/>
        <end position="534"/>
    </location>
</feature>
<accession>A0A8T2V2J4</accession>
<feature type="compositionally biased region" description="Basic and acidic residues" evidence="1">
    <location>
        <begin position="613"/>
        <end position="627"/>
    </location>
</feature>
<evidence type="ECO:0000313" key="3">
    <source>
        <dbReference type="Proteomes" id="UP000825935"/>
    </source>
</evidence>
<gene>
    <name evidence="2" type="ORF">KP509_03G097900</name>
</gene>
<sequence>MLRSRMTLAKAEVRMNQRRIIAVDTSLETNFLISSTDDATVSELRGLIQSEHLSCFPEHGSIKVKSLMVEFNKKEYHLTDSLCIGQIFRKKWNRVHAEVCMLAFSTFRDSKSVEGERHADIKTGNPGGGLKNTCLVNSISCNEGENLANVKTGNPDGVLNNTSLVKSIGCNDLGVDSRSNEALINYSGPHFHRKDFENNKDVITGMSDDKECRIDDEKFRCLFLMEAPCTQPFSQQNLSRTAANIKALLNNSSDCKRQKYDNKELDPIQDEVKMMTESIDDCDGNEVLSPHKNCTLTDRTRIEELNGMETQKSTQADKYSQGVGGAATTEGNICENQYKNSSSTEASKENSGTVKLVSADCKREYAVVNEPIIQISDKEKIHTESSSPKLSAEMNVKGPGDAMPHKGSATGKMGYRIQLNEHSVLLIASLSADMVPETQESQLQSQDSADDEMCYSPSMKPTDACHKQDPVEHEALIRKQSPLCQERMDINDRNIEINVENVTIVAEKLTSYGGKHQTSGSANNRSSQERSNAANETQIVGAHPGNPGKLSHDFGIQAINHEVSSLRKKEKKQRKRKHHKTSAEKNVGATHSCDSHPHTDGDMKLEQGGNMKLTEKKTERYSGERGENDILQKQVHCELKDLGEENAEIRREIRIEAKSGKDNHKDSSSSLGEKDVALDKASVDVKDDKEKCTHEFLEGACAVVQEHPQSKQQIVAESDSSLKKRKRHRNECSHFGTKHVLGIHPPSIRNKKECVPFAIKDLPKTYGSTFTKEIRLDDKQVLSKKSKHRKKDRTKLNVDTDPLENHCSEDMTTRLTMMNGRADLLEGGYVESSSINNNSKQSCEEHIHRWKPGFDVYEFDSSDTVSRQEEDLVNHEVASNPNEKKLELPCSDVGGLVKDNNLRPLNTPPRRSSRKPVHPKRWNTTVLSEKLTSNQMSKSNSKGKHGGDEINPNQNGMFFPVLAGTPWLPSNELNIQILSVQEEAVQEESSQIVLDEKRIACPGGCGRQYAKKTSAYYRHSKKCVQEET</sequence>
<feature type="compositionally biased region" description="Basic and acidic residues" evidence="1">
    <location>
        <begin position="593"/>
        <end position="605"/>
    </location>
</feature>
<evidence type="ECO:0000313" key="2">
    <source>
        <dbReference type="EMBL" id="KAH7442657.1"/>
    </source>
</evidence>
<keyword evidence="3" id="KW-1185">Reference proteome</keyword>
<reference evidence="2" key="1">
    <citation type="submission" date="2021-08" db="EMBL/GenBank/DDBJ databases">
        <title>WGS assembly of Ceratopteris richardii.</title>
        <authorList>
            <person name="Marchant D.B."/>
            <person name="Chen G."/>
            <person name="Jenkins J."/>
            <person name="Shu S."/>
            <person name="Leebens-Mack J."/>
            <person name="Grimwood J."/>
            <person name="Schmutz J."/>
            <person name="Soltis P."/>
            <person name="Soltis D."/>
            <person name="Chen Z.-H."/>
        </authorList>
    </citation>
    <scope>NUCLEOTIDE SEQUENCE</scope>
    <source>
        <strain evidence="2">Whitten #5841</strain>
        <tissue evidence="2">Leaf</tissue>
    </source>
</reference>
<organism evidence="2 3">
    <name type="scientific">Ceratopteris richardii</name>
    <name type="common">Triangle waterfern</name>
    <dbReference type="NCBI Taxonomy" id="49495"/>
    <lineage>
        <taxon>Eukaryota</taxon>
        <taxon>Viridiplantae</taxon>
        <taxon>Streptophyta</taxon>
        <taxon>Embryophyta</taxon>
        <taxon>Tracheophyta</taxon>
        <taxon>Polypodiopsida</taxon>
        <taxon>Polypodiidae</taxon>
        <taxon>Polypodiales</taxon>
        <taxon>Pteridineae</taxon>
        <taxon>Pteridaceae</taxon>
        <taxon>Parkerioideae</taxon>
        <taxon>Ceratopteris</taxon>
    </lineage>
</organism>
<feature type="region of interest" description="Disordered" evidence="1">
    <location>
        <begin position="564"/>
        <end position="627"/>
    </location>
</feature>
<dbReference type="AlphaFoldDB" id="A0A8T2V2J4"/>
<evidence type="ECO:0000256" key="1">
    <source>
        <dbReference type="SAM" id="MobiDB-lite"/>
    </source>
</evidence>
<feature type="region of interest" description="Disordered" evidence="1">
    <location>
        <begin position="897"/>
        <end position="952"/>
    </location>
</feature>
<dbReference type="OrthoDB" id="1983655at2759"/>
<dbReference type="OMA" id="HMNTIST"/>
<dbReference type="EMBL" id="CM035408">
    <property type="protein sequence ID" value="KAH7442657.1"/>
    <property type="molecule type" value="Genomic_DNA"/>
</dbReference>
<protein>
    <submittedName>
        <fullName evidence="2">Uncharacterized protein</fullName>
    </submittedName>
</protein>
<feature type="region of interest" description="Disordered" evidence="1">
    <location>
        <begin position="785"/>
        <end position="805"/>
    </location>
</feature>
<feature type="compositionally biased region" description="Basic and acidic residues" evidence="1">
    <location>
        <begin position="794"/>
        <end position="805"/>
    </location>
</feature>
<name>A0A8T2V2J4_CERRI</name>
<feature type="compositionally biased region" description="Basic residues" evidence="1">
    <location>
        <begin position="566"/>
        <end position="580"/>
    </location>
</feature>
<feature type="compositionally biased region" description="Polar residues" evidence="1">
    <location>
        <begin position="516"/>
        <end position="534"/>
    </location>
</feature>